<protein>
    <submittedName>
        <fullName evidence="2">Uncharacterized protein</fullName>
    </submittedName>
</protein>
<dbReference type="Proteomes" id="UP001159641">
    <property type="component" value="Unassembled WGS sequence"/>
</dbReference>
<evidence type="ECO:0000313" key="3">
    <source>
        <dbReference type="Proteomes" id="UP001159641"/>
    </source>
</evidence>
<feature type="region of interest" description="Disordered" evidence="1">
    <location>
        <begin position="1"/>
        <end position="134"/>
    </location>
</feature>
<sequence>MVLNAEQAPGEESGGPVAGWGPPAAPARDAPGTVKAAPRRPRDSGEEGVASPRAGGTSPPQSPALNSVFRDGSTPTHLPSTRRCGCPGPLPGPLHWGLPTREGGRQRKREEPDRPPSADVGVPRTPDPGTRVPLLRAQSDHGHVLPGRPSGRCLCSAHLQEKAAAAVPLPPAPESDVA</sequence>
<accession>A0AB34G9F2</accession>
<dbReference type="AlphaFoldDB" id="A0AB34G9F2"/>
<reference evidence="2 3" key="1">
    <citation type="submission" date="2022-11" db="EMBL/GenBank/DDBJ databases">
        <title>Whole genome sequence of Eschrichtius robustus ER-17-0199.</title>
        <authorList>
            <person name="Bruniche-Olsen A."/>
            <person name="Black A.N."/>
            <person name="Fields C.J."/>
            <person name="Walden K."/>
            <person name="Dewoody J.A."/>
        </authorList>
    </citation>
    <scope>NUCLEOTIDE SEQUENCE [LARGE SCALE GENOMIC DNA]</scope>
    <source>
        <strain evidence="2">ER-17-0199</strain>
        <tissue evidence="2">Blubber</tissue>
    </source>
</reference>
<comment type="caution">
    <text evidence="2">The sequence shown here is derived from an EMBL/GenBank/DDBJ whole genome shotgun (WGS) entry which is preliminary data.</text>
</comment>
<dbReference type="EMBL" id="JAIQCJ010002438">
    <property type="protein sequence ID" value="KAJ8776384.1"/>
    <property type="molecule type" value="Genomic_DNA"/>
</dbReference>
<feature type="compositionally biased region" description="Low complexity" evidence="1">
    <location>
        <begin position="19"/>
        <end position="32"/>
    </location>
</feature>
<proteinExistence type="predicted"/>
<gene>
    <name evidence="2" type="ORF">J1605_015682</name>
</gene>
<evidence type="ECO:0000256" key="1">
    <source>
        <dbReference type="SAM" id="MobiDB-lite"/>
    </source>
</evidence>
<evidence type="ECO:0000313" key="2">
    <source>
        <dbReference type="EMBL" id="KAJ8776384.1"/>
    </source>
</evidence>
<organism evidence="2 3">
    <name type="scientific">Eschrichtius robustus</name>
    <name type="common">California gray whale</name>
    <name type="synonym">Eschrichtius gibbosus</name>
    <dbReference type="NCBI Taxonomy" id="9764"/>
    <lineage>
        <taxon>Eukaryota</taxon>
        <taxon>Metazoa</taxon>
        <taxon>Chordata</taxon>
        <taxon>Craniata</taxon>
        <taxon>Vertebrata</taxon>
        <taxon>Euteleostomi</taxon>
        <taxon>Mammalia</taxon>
        <taxon>Eutheria</taxon>
        <taxon>Laurasiatheria</taxon>
        <taxon>Artiodactyla</taxon>
        <taxon>Whippomorpha</taxon>
        <taxon>Cetacea</taxon>
        <taxon>Mysticeti</taxon>
        <taxon>Eschrichtiidae</taxon>
        <taxon>Eschrichtius</taxon>
    </lineage>
</organism>
<name>A0AB34G9F2_ESCRO</name>
<feature type="compositionally biased region" description="Basic and acidic residues" evidence="1">
    <location>
        <begin position="102"/>
        <end position="116"/>
    </location>
</feature>
<keyword evidence="3" id="KW-1185">Reference proteome</keyword>